<dbReference type="Gene3D" id="1.20.120.10">
    <property type="entry name" value="Cytochrome c/b562"/>
    <property type="match status" value="1"/>
</dbReference>
<dbReference type="Pfam" id="PF01322">
    <property type="entry name" value="Cytochrom_C_2"/>
    <property type="match status" value="1"/>
</dbReference>
<dbReference type="InterPro" id="IPR015984">
    <property type="entry name" value="Cyt_c_prime_subgr"/>
</dbReference>
<evidence type="ECO:0000313" key="10">
    <source>
        <dbReference type="Proteomes" id="UP000176037"/>
    </source>
</evidence>
<evidence type="ECO:0000256" key="4">
    <source>
        <dbReference type="ARBA" id="ARBA00022982"/>
    </source>
</evidence>
<dbReference type="EMBL" id="MJIC01000013">
    <property type="protein sequence ID" value="OFI34315.1"/>
    <property type="molecule type" value="Genomic_DNA"/>
</dbReference>
<evidence type="ECO:0000256" key="6">
    <source>
        <dbReference type="PIRSR" id="PIRSR000027-1"/>
    </source>
</evidence>
<dbReference type="InterPro" id="IPR012127">
    <property type="entry name" value="Cyt_c_prime"/>
</dbReference>
<protein>
    <submittedName>
        <fullName evidence="9">Cytochrome C</fullName>
    </submittedName>
</protein>
<sequence>MKSVKVFTVGLMAAGVLTAANAATVAKSEKQAEAAVEYRQSLYQLVKSNAGPMFGMAKGALPFDAEVMKTNATRLEQLADMMADYLLVDTTKFDVETDALPALFSNEADVMKKISQFKDAASGIKAAAMSGDEGSYGKAIGALGGSCKSCHDDYKD</sequence>
<comment type="caution">
    <text evidence="9">The sequence shown here is derived from an EMBL/GenBank/DDBJ whole genome shotgun (WGS) entry which is preliminary data.</text>
</comment>
<evidence type="ECO:0000256" key="3">
    <source>
        <dbReference type="ARBA" id="ARBA00022723"/>
    </source>
</evidence>
<keyword evidence="10" id="KW-1185">Reference proteome</keyword>
<dbReference type="PROSITE" id="PS51009">
    <property type="entry name" value="CYTCII"/>
    <property type="match status" value="1"/>
</dbReference>
<dbReference type="Proteomes" id="UP000176037">
    <property type="component" value="Unassembled WGS sequence"/>
</dbReference>
<dbReference type="GO" id="GO:0009055">
    <property type="term" value="F:electron transfer activity"/>
    <property type="evidence" value="ECO:0007669"/>
    <property type="project" value="InterPro"/>
</dbReference>
<evidence type="ECO:0000256" key="7">
    <source>
        <dbReference type="PIRSR" id="PIRSR000027-2"/>
    </source>
</evidence>
<dbReference type="SUPFAM" id="SSF47175">
    <property type="entry name" value="Cytochromes"/>
    <property type="match status" value="1"/>
</dbReference>
<evidence type="ECO:0000256" key="8">
    <source>
        <dbReference type="SAM" id="SignalP"/>
    </source>
</evidence>
<keyword evidence="5 6" id="KW-0408">Iron</keyword>
<reference evidence="9 10" key="1">
    <citation type="submission" date="2016-09" db="EMBL/GenBank/DDBJ databases">
        <title>Alteromonas lipolytica, a new species isolated from sea water.</title>
        <authorList>
            <person name="Wu Y.-H."/>
            <person name="Cheng H."/>
            <person name="Xu X.-W."/>
        </authorList>
    </citation>
    <scope>NUCLEOTIDE SEQUENCE [LARGE SCALE GENOMIC DNA]</scope>
    <source>
        <strain evidence="9 10">JW12</strain>
    </source>
</reference>
<proteinExistence type="predicted"/>
<comment type="PTM">
    <text evidence="7">Binds 1 heme group per subunit.</text>
</comment>
<evidence type="ECO:0000313" key="9">
    <source>
        <dbReference type="EMBL" id="OFI34315.1"/>
    </source>
</evidence>
<dbReference type="InterPro" id="IPR010980">
    <property type="entry name" value="Cyt_c/b562"/>
</dbReference>
<feature type="binding site" description="covalent" evidence="7">
    <location>
        <position position="150"/>
    </location>
    <ligand>
        <name>heme c</name>
        <dbReference type="ChEBI" id="CHEBI:61717"/>
    </ligand>
</feature>
<dbReference type="GO" id="GO:0042597">
    <property type="term" value="C:periplasmic space"/>
    <property type="evidence" value="ECO:0007669"/>
    <property type="project" value="InterPro"/>
</dbReference>
<dbReference type="PIRSF" id="PIRSF000027">
    <property type="entry name" value="Cytc_c_prime"/>
    <property type="match status" value="1"/>
</dbReference>
<keyword evidence="2 7" id="KW-0349">Heme</keyword>
<organism evidence="9 10">
    <name type="scientific">Alteromonas lipolytica</name>
    <dbReference type="NCBI Taxonomy" id="1856405"/>
    <lineage>
        <taxon>Bacteria</taxon>
        <taxon>Pseudomonadati</taxon>
        <taxon>Pseudomonadota</taxon>
        <taxon>Gammaproteobacteria</taxon>
        <taxon>Alteromonadales</taxon>
        <taxon>Alteromonadaceae</taxon>
        <taxon>Alteromonas/Salinimonas group</taxon>
        <taxon>Alteromonas</taxon>
    </lineage>
</organism>
<dbReference type="GO" id="GO:0020037">
    <property type="term" value="F:heme binding"/>
    <property type="evidence" value="ECO:0007669"/>
    <property type="project" value="InterPro"/>
</dbReference>
<keyword evidence="3 6" id="KW-0479">Metal-binding</keyword>
<dbReference type="AlphaFoldDB" id="A0A1E8FEF4"/>
<keyword evidence="1" id="KW-0813">Transport</keyword>
<gene>
    <name evidence="9" type="ORF">BFC17_18170</name>
</gene>
<dbReference type="GO" id="GO:0022900">
    <property type="term" value="P:electron transport chain"/>
    <property type="evidence" value="ECO:0007669"/>
    <property type="project" value="InterPro"/>
</dbReference>
<feature type="binding site" description="axial binding residue" evidence="6">
    <location>
        <position position="151"/>
    </location>
    <ligand>
        <name>heme c</name>
        <dbReference type="ChEBI" id="CHEBI:61717"/>
    </ligand>
    <ligandPart>
        <name>Fe</name>
        <dbReference type="ChEBI" id="CHEBI:18248"/>
    </ligandPart>
</feature>
<keyword evidence="8" id="KW-0732">Signal</keyword>
<accession>A0A1E8FEF4</accession>
<evidence type="ECO:0000256" key="5">
    <source>
        <dbReference type="ARBA" id="ARBA00023004"/>
    </source>
</evidence>
<dbReference type="PRINTS" id="PR00608">
    <property type="entry name" value="CYTCHROMECII"/>
</dbReference>
<name>A0A1E8FEF4_9ALTE</name>
<dbReference type="GO" id="GO:0005506">
    <property type="term" value="F:iron ion binding"/>
    <property type="evidence" value="ECO:0007669"/>
    <property type="project" value="InterPro"/>
</dbReference>
<feature type="binding site" description="covalent" evidence="7">
    <location>
        <position position="147"/>
    </location>
    <ligand>
        <name>heme c</name>
        <dbReference type="ChEBI" id="CHEBI:61717"/>
    </ligand>
</feature>
<dbReference type="RefSeq" id="WP_070176431.1">
    <property type="nucleotide sequence ID" value="NZ_BMJR01000009.1"/>
</dbReference>
<keyword evidence="4" id="KW-0249">Electron transport</keyword>
<feature type="signal peptide" evidence="8">
    <location>
        <begin position="1"/>
        <end position="22"/>
    </location>
</feature>
<dbReference type="InterPro" id="IPR002321">
    <property type="entry name" value="Cyt_c_II"/>
</dbReference>
<dbReference type="STRING" id="1856405.BFC17_18170"/>
<feature type="chain" id="PRO_5009214216" evidence="8">
    <location>
        <begin position="23"/>
        <end position="156"/>
    </location>
</feature>
<dbReference type="OrthoDB" id="5520910at2"/>
<evidence type="ECO:0000256" key="1">
    <source>
        <dbReference type="ARBA" id="ARBA00022448"/>
    </source>
</evidence>
<evidence type="ECO:0000256" key="2">
    <source>
        <dbReference type="ARBA" id="ARBA00022617"/>
    </source>
</evidence>